<dbReference type="SUPFAM" id="SSF47598">
    <property type="entry name" value="Ribbon-helix-helix"/>
    <property type="match status" value="1"/>
</dbReference>
<dbReference type="EMBL" id="CP021526">
    <property type="protein sequence ID" value="ARW12128.1"/>
    <property type="molecule type" value="Genomic_DNA"/>
</dbReference>
<proteinExistence type="predicted"/>
<evidence type="ECO:0000259" key="1">
    <source>
        <dbReference type="Pfam" id="PF22513"/>
    </source>
</evidence>
<keyword evidence="2" id="KW-0614">Plasmid</keyword>
<dbReference type="InterPro" id="IPR010985">
    <property type="entry name" value="Ribbon_hlx_hlx"/>
</dbReference>
<evidence type="ECO:0000313" key="3">
    <source>
        <dbReference type="Proteomes" id="UP000195633"/>
    </source>
</evidence>
<evidence type="ECO:0000313" key="2">
    <source>
        <dbReference type="EMBL" id="ARW12128.1"/>
    </source>
</evidence>
<dbReference type="RefSeq" id="WP_087636627.1">
    <property type="nucleotide sequence ID" value="NZ_CP021526.1"/>
</dbReference>
<name>A0A1Y0V8Y2_9PROT</name>
<gene>
    <name evidence="2" type="ORF">S101447_03091</name>
</gene>
<dbReference type="Pfam" id="PF22513">
    <property type="entry name" value="FitA-like_RHH"/>
    <property type="match status" value="1"/>
</dbReference>
<feature type="domain" description="Antitoxin FitA-like ribbon-helix-helix" evidence="1">
    <location>
        <begin position="7"/>
        <end position="45"/>
    </location>
</feature>
<dbReference type="Proteomes" id="UP000195633">
    <property type="component" value="Plasmid pAP1447-2"/>
</dbReference>
<reference evidence="2 3" key="1">
    <citation type="submission" date="2017-05" db="EMBL/GenBank/DDBJ databases">
        <title>Genome sequence of Acetobacter pasteurianus subsp. ascendens strain SRCM101447.</title>
        <authorList>
            <person name="Cho S.H."/>
        </authorList>
    </citation>
    <scope>NUCLEOTIDE SEQUENCE [LARGE SCALE GENOMIC DNA]</scope>
    <source>
        <strain evidence="2 3">SRCM101447</strain>
        <plasmid evidence="3">Plasmid pap1447-2 sequence</plasmid>
    </source>
</reference>
<sequence length="88" mass="9609">MGSPVKPSVVIRNLPEETHRALKAQAVLHGRSTEAEIRTILEAAVRPQQRVRLGSLLAAIGREAGVSEQDVMALQVRDQIPAEPMSFE</sequence>
<accession>A0A1Y0V8Y2</accession>
<protein>
    <submittedName>
        <fullName evidence="2">Plasmid stability protein StbC</fullName>
    </submittedName>
</protein>
<dbReference type="AlphaFoldDB" id="A0A1Y0V8Y2"/>
<dbReference type="GO" id="GO:0006355">
    <property type="term" value="P:regulation of DNA-templated transcription"/>
    <property type="evidence" value="ECO:0007669"/>
    <property type="project" value="InterPro"/>
</dbReference>
<geneLocation type="plasmid" evidence="3">
    <name>pap1447-2 sequence</name>
</geneLocation>
<dbReference type="InterPro" id="IPR053853">
    <property type="entry name" value="FitA-like_RHH"/>
</dbReference>
<organism evidence="2 3">
    <name type="scientific">Acetobacter ascendens</name>
    <dbReference type="NCBI Taxonomy" id="481146"/>
    <lineage>
        <taxon>Bacteria</taxon>
        <taxon>Pseudomonadati</taxon>
        <taxon>Pseudomonadota</taxon>
        <taxon>Alphaproteobacteria</taxon>
        <taxon>Acetobacterales</taxon>
        <taxon>Acetobacteraceae</taxon>
        <taxon>Acetobacter</taxon>
    </lineage>
</organism>
<dbReference type="InterPro" id="IPR013321">
    <property type="entry name" value="Arc_rbn_hlx_hlx"/>
</dbReference>
<dbReference type="Gene3D" id="1.10.1220.10">
    <property type="entry name" value="Met repressor-like"/>
    <property type="match status" value="1"/>
</dbReference>